<reference evidence="3" key="3">
    <citation type="submission" date="2019-06" db="EMBL/GenBank/DDBJ databases">
        <authorList>
            <person name="Poynton C."/>
            <person name="Hasenbein S."/>
            <person name="Benoit J.B."/>
            <person name="Sepulveda M.S."/>
            <person name="Poelchau M.F."/>
            <person name="Murali S.C."/>
            <person name="Chen S."/>
            <person name="Glastad K.M."/>
            <person name="Werren J.H."/>
            <person name="Vineis J.H."/>
            <person name="Bowen J.L."/>
            <person name="Friedrich M."/>
            <person name="Jones J."/>
            <person name="Robertson H.M."/>
            <person name="Feyereisen R."/>
            <person name="Mechler-Hickson A."/>
            <person name="Mathers N."/>
            <person name="Lee C.E."/>
            <person name="Colbourne J.K."/>
            <person name="Biales A."/>
            <person name="Johnston J.S."/>
            <person name="Wellborn G.A."/>
            <person name="Rosendale A.J."/>
            <person name="Cridge A.G."/>
            <person name="Munoz-Torres M.C."/>
            <person name="Bain P.A."/>
            <person name="Manny A.R."/>
            <person name="Major K.M."/>
            <person name="Lambert F.N."/>
            <person name="Vulpe C.D."/>
            <person name="Tuck P."/>
            <person name="Blalock B.J."/>
            <person name="Lin Y.-Y."/>
            <person name="Smith M.E."/>
            <person name="Ochoa-Acuna H."/>
            <person name="Chen M.-J.M."/>
            <person name="Childers C.P."/>
            <person name="Qu J."/>
            <person name="Dugan S."/>
            <person name="Lee S.L."/>
            <person name="Chao H."/>
            <person name="Dinh H."/>
            <person name="Han Y."/>
            <person name="Doddapaneni H."/>
            <person name="Worley K.C."/>
            <person name="Muzny D.M."/>
            <person name="Gibbs R.A."/>
            <person name="Richards S."/>
        </authorList>
    </citation>
    <scope>NUCLEOTIDE SEQUENCE</scope>
    <source>
        <strain evidence="3">HAZT.00-mixed</strain>
        <tissue evidence="3">Whole organism</tissue>
    </source>
</reference>
<reference evidence="3" key="1">
    <citation type="submission" date="2014-08" db="EMBL/GenBank/DDBJ databases">
        <authorList>
            <person name="Murali S."/>
            <person name="Richards S."/>
            <person name="Bandaranaike D."/>
            <person name="Bellair M."/>
            <person name="Blankenburg K."/>
            <person name="Chao H."/>
            <person name="Dinh H."/>
            <person name="Doddapaneni H."/>
            <person name="Dugan-Rocha S."/>
            <person name="Elkadiri S."/>
            <person name="Gnanaolivu R."/>
            <person name="Hughes D."/>
            <person name="Lee S."/>
            <person name="Li M."/>
            <person name="Ming W."/>
            <person name="Munidasa M."/>
            <person name="Muniz J."/>
            <person name="Nguyen L."/>
            <person name="Osuji N."/>
            <person name="Pu L.-L."/>
            <person name="Puazo M."/>
            <person name="Skinner E."/>
            <person name="Qu C."/>
            <person name="Quiroz J."/>
            <person name="Raj R."/>
            <person name="Weissenberger G."/>
            <person name="Xin Y."/>
            <person name="Zou X."/>
            <person name="Han Y."/>
            <person name="Worley K."/>
            <person name="Muzny D."/>
            <person name="Gibbs R."/>
        </authorList>
    </citation>
    <scope>NUCLEOTIDE SEQUENCE</scope>
    <source>
        <strain evidence="3">HAZT.00-mixed</strain>
        <tissue evidence="3">Whole organism</tissue>
    </source>
</reference>
<dbReference type="SUPFAM" id="SSF52833">
    <property type="entry name" value="Thioredoxin-like"/>
    <property type="match status" value="1"/>
</dbReference>
<keyword evidence="1" id="KW-0732">Signal</keyword>
<dbReference type="PANTHER" id="PTHR13544">
    <property type="entry name" value="SELENOPROTEIN T"/>
    <property type="match status" value="1"/>
</dbReference>
<dbReference type="Proteomes" id="UP000711488">
    <property type="component" value="Unassembled WGS sequence"/>
</dbReference>
<dbReference type="InterPro" id="IPR011893">
    <property type="entry name" value="Selenoprotein_Rdx-typ"/>
</dbReference>
<dbReference type="PANTHER" id="PTHR13544:SF0">
    <property type="entry name" value="THIOREDOXIN REDUCTASE-LIKE SELENOPROTEIN T"/>
    <property type="match status" value="1"/>
</dbReference>
<organism evidence="3">
    <name type="scientific">Hyalella azteca</name>
    <name type="common">Amphipod</name>
    <dbReference type="NCBI Taxonomy" id="294128"/>
    <lineage>
        <taxon>Eukaryota</taxon>
        <taxon>Metazoa</taxon>
        <taxon>Ecdysozoa</taxon>
        <taxon>Arthropoda</taxon>
        <taxon>Crustacea</taxon>
        <taxon>Multicrustacea</taxon>
        <taxon>Malacostraca</taxon>
        <taxon>Eumalacostraca</taxon>
        <taxon>Peracarida</taxon>
        <taxon>Amphipoda</taxon>
        <taxon>Senticaudata</taxon>
        <taxon>Talitrida</taxon>
        <taxon>Talitroidea</taxon>
        <taxon>Hyalellidae</taxon>
        <taxon>Hyalella</taxon>
    </lineage>
</organism>
<dbReference type="PROSITE" id="PS51257">
    <property type="entry name" value="PROKAR_LIPOPROTEIN"/>
    <property type="match status" value="1"/>
</dbReference>
<name>A0A6A0GWD0_HYAAZ</name>
<dbReference type="GO" id="GO:0005789">
    <property type="term" value="C:endoplasmic reticulum membrane"/>
    <property type="evidence" value="ECO:0007669"/>
    <property type="project" value="TreeGrafter"/>
</dbReference>
<dbReference type="InterPro" id="IPR036249">
    <property type="entry name" value="Thioredoxin-like_sf"/>
</dbReference>
<accession>A0A6A0GWD0</accession>
<evidence type="ECO:0008006" key="4">
    <source>
        <dbReference type="Google" id="ProtNLM"/>
    </source>
</evidence>
<sequence length="223" mass="24714">MADRAGTNLLILAALAGCLVVFDFLPSASSVKEPPAMKMTKIMGPSLRFLYCSNQKQTLVVVAHMLSCSAADICFSVTREDIKRCSSSMPPCCRTNTLTSPSWGTTTHPLPGDNILLRYFLAKILLVICVVSNINIFQHLGLPTPAYWTWLSSNKIYGCLMIFFLSNAIEGQLISTGAFEIQFNDVPVWSKLETGRIPQPPELFQIIDNHIRLDQNPSWSDSI</sequence>
<dbReference type="EMBL" id="JQDR03012591">
    <property type="protein sequence ID" value="KAA0191027.1"/>
    <property type="molecule type" value="Genomic_DNA"/>
</dbReference>
<dbReference type="OrthoDB" id="60822at2759"/>
<dbReference type="InterPro" id="IPR019389">
    <property type="entry name" value="Selenoprotein_T"/>
</dbReference>
<evidence type="ECO:0000313" key="3">
    <source>
        <dbReference type="EMBL" id="KAA0191027.1"/>
    </source>
</evidence>
<keyword evidence="2" id="KW-0676">Redox-active center</keyword>
<dbReference type="NCBIfam" id="TIGR02174">
    <property type="entry name" value="CXXU_selWTH"/>
    <property type="match status" value="1"/>
</dbReference>
<evidence type="ECO:0000256" key="2">
    <source>
        <dbReference type="ARBA" id="ARBA00023284"/>
    </source>
</evidence>
<evidence type="ECO:0000256" key="1">
    <source>
        <dbReference type="ARBA" id="ARBA00022729"/>
    </source>
</evidence>
<dbReference type="AlphaFoldDB" id="A0A6A0GWD0"/>
<protein>
    <recommendedName>
        <fullName evidence="4">Selenoprotein T</fullName>
    </recommendedName>
</protein>
<dbReference type="GO" id="GO:0004791">
    <property type="term" value="F:thioredoxin-disulfide reductase (NADPH) activity"/>
    <property type="evidence" value="ECO:0007669"/>
    <property type="project" value="TreeGrafter"/>
</dbReference>
<proteinExistence type="predicted"/>
<gene>
    <name evidence="3" type="ORF">HAZT_HAZT002004</name>
</gene>
<dbReference type="Pfam" id="PF10262">
    <property type="entry name" value="Rdx"/>
    <property type="match status" value="1"/>
</dbReference>
<dbReference type="GO" id="GO:0045454">
    <property type="term" value="P:cell redox homeostasis"/>
    <property type="evidence" value="ECO:0007669"/>
    <property type="project" value="TreeGrafter"/>
</dbReference>
<comment type="caution">
    <text evidence="3">The sequence shown here is derived from an EMBL/GenBank/DDBJ whole genome shotgun (WGS) entry which is preliminary data.</text>
</comment>
<dbReference type="Gene3D" id="3.40.30.10">
    <property type="entry name" value="Glutaredoxin"/>
    <property type="match status" value="1"/>
</dbReference>
<reference evidence="3" key="2">
    <citation type="journal article" date="2018" name="Environ. Sci. Technol.">
        <title>The Toxicogenome of Hyalella azteca: A Model for Sediment Ecotoxicology and Evolutionary Toxicology.</title>
        <authorList>
            <person name="Poynton H.C."/>
            <person name="Hasenbein S."/>
            <person name="Benoit J.B."/>
            <person name="Sepulveda M.S."/>
            <person name="Poelchau M.F."/>
            <person name="Hughes D.S.T."/>
            <person name="Murali S.C."/>
            <person name="Chen S."/>
            <person name="Glastad K.M."/>
            <person name="Goodisman M.A.D."/>
            <person name="Werren J.H."/>
            <person name="Vineis J.H."/>
            <person name="Bowen J.L."/>
            <person name="Friedrich M."/>
            <person name="Jones J."/>
            <person name="Robertson H.M."/>
            <person name="Feyereisen R."/>
            <person name="Mechler-Hickson A."/>
            <person name="Mathers N."/>
            <person name="Lee C.E."/>
            <person name="Colbourne J.K."/>
            <person name="Biales A."/>
            <person name="Johnston J.S."/>
            <person name="Wellborn G.A."/>
            <person name="Rosendale A.J."/>
            <person name="Cridge A.G."/>
            <person name="Munoz-Torres M.C."/>
            <person name="Bain P.A."/>
            <person name="Manny A.R."/>
            <person name="Major K.M."/>
            <person name="Lambert F.N."/>
            <person name="Vulpe C.D."/>
            <person name="Tuck P."/>
            <person name="Blalock B.J."/>
            <person name="Lin Y.Y."/>
            <person name="Smith M.E."/>
            <person name="Ochoa-Acuna H."/>
            <person name="Chen M.M."/>
            <person name="Childers C.P."/>
            <person name="Qu J."/>
            <person name="Dugan S."/>
            <person name="Lee S.L."/>
            <person name="Chao H."/>
            <person name="Dinh H."/>
            <person name="Han Y."/>
            <person name="Doddapaneni H."/>
            <person name="Worley K.C."/>
            <person name="Muzny D.M."/>
            <person name="Gibbs R.A."/>
            <person name="Richards S."/>
        </authorList>
    </citation>
    <scope>NUCLEOTIDE SEQUENCE</scope>
    <source>
        <strain evidence="3">HAZT.00-mixed</strain>
        <tissue evidence="3">Whole organism</tissue>
    </source>
</reference>